<feature type="compositionally biased region" description="Polar residues" evidence="1">
    <location>
        <begin position="41"/>
        <end position="79"/>
    </location>
</feature>
<evidence type="ECO:0000256" key="1">
    <source>
        <dbReference type="SAM" id="MobiDB-lite"/>
    </source>
</evidence>
<comment type="caution">
    <text evidence="2">The sequence shown here is derived from an EMBL/GenBank/DDBJ whole genome shotgun (WGS) entry which is preliminary data.</text>
</comment>
<dbReference type="EMBL" id="JAWZYT010004840">
    <property type="protein sequence ID" value="KAK4292406.1"/>
    <property type="molecule type" value="Genomic_DNA"/>
</dbReference>
<dbReference type="AlphaFoldDB" id="A0AAE1NMX4"/>
<proteinExistence type="predicted"/>
<organism evidence="2 3">
    <name type="scientific">Petrolisthes manimaculis</name>
    <dbReference type="NCBI Taxonomy" id="1843537"/>
    <lineage>
        <taxon>Eukaryota</taxon>
        <taxon>Metazoa</taxon>
        <taxon>Ecdysozoa</taxon>
        <taxon>Arthropoda</taxon>
        <taxon>Crustacea</taxon>
        <taxon>Multicrustacea</taxon>
        <taxon>Malacostraca</taxon>
        <taxon>Eumalacostraca</taxon>
        <taxon>Eucarida</taxon>
        <taxon>Decapoda</taxon>
        <taxon>Pleocyemata</taxon>
        <taxon>Anomura</taxon>
        <taxon>Galatheoidea</taxon>
        <taxon>Porcellanidae</taxon>
        <taxon>Petrolisthes</taxon>
    </lineage>
</organism>
<evidence type="ECO:0000313" key="2">
    <source>
        <dbReference type="EMBL" id="KAK4292406.1"/>
    </source>
</evidence>
<protein>
    <submittedName>
        <fullName evidence="2">Uncharacterized protein</fullName>
    </submittedName>
</protein>
<feature type="compositionally biased region" description="Basic and acidic residues" evidence="1">
    <location>
        <begin position="7"/>
        <end position="17"/>
    </location>
</feature>
<feature type="region of interest" description="Disordered" evidence="1">
    <location>
        <begin position="1"/>
        <end position="90"/>
    </location>
</feature>
<accession>A0AAE1NMX4</accession>
<dbReference type="Proteomes" id="UP001292094">
    <property type="component" value="Unassembled WGS sequence"/>
</dbReference>
<gene>
    <name evidence="2" type="ORF">Pmani_034825</name>
</gene>
<keyword evidence="3" id="KW-1185">Reference proteome</keyword>
<sequence>MMTRWNGRIERHGDETGRQAGRQASREAASNRLSPTPPPLQDSTLNTQLTIHNPISTTVNSSQSPPFPTISTTPQTTIGSLLPSPLFPAS</sequence>
<name>A0AAE1NMX4_9EUCA</name>
<reference evidence="2" key="1">
    <citation type="submission" date="2023-11" db="EMBL/GenBank/DDBJ databases">
        <title>Genome assemblies of two species of porcelain crab, Petrolisthes cinctipes and Petrolisthes manimaculis (Anomura: Porcellanidae).</title>
        <authorList>
            <person name="Angst P."/>
        </authorList>
    </citation>
    <scope>NUCLEOTIDE SEQUENCE</scope>
    <source>
        <strain evidence="2">PB745_02</strain>
        <tissue evidence="2">Gill</tissue>
    </source>
</reference>
<evidence type="ECO:0000313" key="3">
    <source>
        <dbReference type="Proteomes" id="UP001292094"/>
    </source>
</evidence>